<feature type="domain" description="Polymerase nucleotidyl transferase" evidence="1">
    <location>
        <begin position="32"/>
        <end position="90"/>
    </location>
</feature>
<dbReference type="InterPro" id="IPR052548">
    <property type="entry name" value="Type_VII_TA_antitoxin"/>
</dbReference>
<dbReference type="Pfam" id="PF01909">
    <property type="entry name" value="NTP_transf_2"/>
    <property type="match status" value="1"/>
</dbReference>
<dbReference type="Proteomes" id="UP001235303">
    <property type="component" value="Unassembled WGS sequence"/>
</dbReference>
<dbReference type="EMBL" id="JAQOSP010000090">
    <property type="protein sequence ID" value="MDJ1170457.1"/>
    <property type="molecule type" value="Genomic_DNA"/>
</dbReference>
<gene>
    <name evidence="2" type="ORF">PMG71_13550</name>
</gene>
<dbReference type="PANTHER" id="PTHR33933">
    <property type="entry name" value="NUCLEOTIDYLTRANSFERASE"/>
    <property type="match status" value="1"/>
</dbReference>
<dbReference type="InterPro" id="IPR043519">
    <property type="entry name" value="NT_sf"/>
</dbReference>
<evidence type="ECO:0000259" key="1">
    <source>
        <dbReference type="Pfam" id="PF01909"/>
    </source>
</evidence>
<accession>A0ABT7AU75</accession>
<evidence type="ECO:0000313" key="2">
    <source>
        <dbReference type="EMBL" id="MDJ1170457.1"/>
    </source>
</evidence>
<reference evidence="2 3" key="1">
    <citation type="submission" date="2023-01" db="EMBL/GenBank/DDBJ databases">
        <title>Novel diversity within Roseofilum (Cyanobacteria; Desertifilaceae) from marine benthic mats with descriptions of four novel species.</title>
        <authorList>
            <person name="Wang Y."/>
            <person name="Berthold D.E."/>
            <person name="Hu J."/>
            <person name="Lefler F.W."/>
            <person name="Laughinghouse H.D. IV."/>
        </authorList>
    </citation>
    <scope>NUCLEOTIDE SEQUENCE [LARGE SCALE GENOMIC DNA]</scope>
    <source>
        <strain evidence="2 3">BLCC-M154</strain>
    </source>
</reference>
<proteinExistence type="predicted"/>
<evidence type="ECO:0000313" key="3">
    <source>
        <dbReference type="Proteomes" id="UP001235303"/>
    </source>
</evidence>
<dbReference type="RefSeq" id="WP_283754214.1">
    <property type="nucleotide sequence ID" value="NZ_JAQOSP010000090.1"/>
</dbReference>
<name>A0ABT7AU75_9CYAN</name>
<dbReference type="InterPro" id="IPR002934">
    <property type="entry name" value="Polymerase_NTP_transf_dom"/>
</dbReference>
<dbReference type="CDD" id="cd05403">
    <property type="entry name" value="NT_KNTase_like"/>
    <property type="match status" value="1"/>
</dbReference>
<dbReference type="PANTHER" id="PTHR33933:SF1">
    <property type="entry name" value="PROTEIN ADENYLYLTRANSFERASE MNTA-RELATED"/>
    <property type="match status" value="1"/>
</dbReference>
<keyword evidence="3" id="KW-1185">Reference proteome</keyword>
<comment type="caution">
    <text evidence="2">The sequence shown here is derived from an EMBL/GenBank/DDBJ whole genome shotgun (WGS) entry which is preliminary data.</text>
</comment>
<sequence>MMTGDGMKHKDLETIILIAQQWFDEHYQDALDTLVLYGSQARGDAKEDSDIDILIVLNRTFDYREEIKKTSEFIANLSLEYDTVISRAFVSAERYQKENSPFFLNVRREGIIL</sequence>
<protein>
    <submittedName>
        <fullName evidence="2">Nucleotidyltransferase domain-containing protein</fullName>
    </submittedName>
</protein>
<organism evidence="2 3">
    <name type="scientific">Roseofilum acuticapitatum BLCC-M154</name>
    <dbReference type="NCBI Taxonomy" id="3022444"/>
    <lineage>
        <taxon>Bacteria</taxon>
        <taxon>Bacillati</taxon>
        <taxon>Cyanobacteriota</taxon>
        <taxon>Cyanophyceae</taxon>
        <taxon>Desertifilales</taxon>
        <taxon>Desertifilaceae</taxon>
        <taxon>Roseofilum</taxon>
        <taxon>Roseofilum acuticapitatum</taxon>
    </lineage>
</organism>
<dbReference type="SUPFAM" id="SSF81301">
    <property type="entry name" value="Nucleotidyltransferase"/>
    <property type="match status" value="1"/>
</dbReference>
<dbReference type="Gene3D" id="3.30.460.10">
    <property type="entry name" value="Beta Polymerase, domain 2"/>
    <property type="match status" value="1"/>
</dbReference>